<dbReference type="RefSeq" id="WP_094253106.1">
    <property type="nucleotide sequence ID" value="NZ_JBHLXL010000001.1"/>
</dbReference>
<organism evidence="4 5">
    <name type="scientific">Fictibacillus aquaticus</name>
    <dbReference type="NCBI Taxonomy" id="2021314"/>
    <lineage>
        <taxon>Bacteria</taxon>
        <taxon>Bacillati</taxon>
        <taxon>Bacillota</taxon>
        <taxon>Bacilli</taxon>
        <taxon>Bacillales</taxon>
        <taxon>Fictibacillaceae</taxon>
        <taxon>Fictibacillus</taxon>
    </lineage>
</organism>
<name>A0A235FAI7_9BACL</name>
<evidence type="ECO:0000256" key="1">
    <source>
        <dbReference type="ARBA" id="ARBA00007274"/>
    </source>
</evidence>
<dbReference type="GO" id="GO:0008374">
    <property type="term" value="F:O-acyltransferase activity"/>
    <property type="evidence" value="ECO:0007669"/>
    <property type="project" value="TreeGrafter"/>
</dbReference>
<keyword evidence="5" id="KW-1185">Reference proteome</keyword>
<evidence type="ECO:0000256" key="3">
    <source>
        <dbReference type="ARBA" id="ARBA00022737"/>
    </source>
</evidence>
<dbReference type="PROSITE" id="PS00101">
    <property type="entry name" value="HEXAPEP_TRANSFERASES"/>
    <property type="match status" value="1"/>
</dbReference>
<dbReference type="InterPro" id="IPR011004">
    <property type="entry name" value="Trimer_LpxA-like_sf"/>
</dbReference>
<protein>
    <recommendedName>
        <fullName evidence="6">Acetyltransferase</fullName>
    </recommendedName>
</protein>
<dbReference type="EMBL" id="NOII01000003">
    <property type="protein sequence ID" value="OYD57755.1"/>
    <property type="molecule type" value="Genomic_DNA"/>
</dbReference>
<keyword evidence="2" id="KW-0808">Transferase</keyword>
<accession>A0A235FAI7</accession>
<dbReference type="Gene3D" id="2.160.10.10">
    <property type="entry name" value="Hexapeptide repeat proteins"/>
    <property type="match status" value="1"/>
</dbReference>
<keyword evidence="3" id="KW-0677">Repeat</keyword>
<dbReference type="PANTHER" id="PTHR23416">
    <property type="entry name" value="SIALIC ACID SYNTHASE-RELATED"/>
    <property type="match status" value="1"/>
</dbReference>
<evidence type="ECO:0000313" key="4">
    <source>
        <dbReference type="EMBL" id="OYD57755.1"/>
    </source>
</evidence>
<dbReference type="PANTHER" id="PTHR23416:SF23">
    <property type="entry name" value="ACETYLTRANSFERASE C18B11.09C-RELATED"/>
    <property type="match status" value="1"/>
</dbReference>
<comment type="caution">
    <text evidence="4">The sequence shown here is derived from an EMBL/GenBank/DDBJ whole genome shotgun (WGS) entry which is preliminary data.</text>
</comment>
<reference evidence="4 5" key="1">
    <citation type="submission" date="2017-07" db="EMBL/GenBank/DDBJ databases">
        <title>Fictibacillus sp. nov. GDSW-R2A3 Genome sequencing and assembly.</title>
        <authorList>
            <person name="Mayilraj S."/>
        </authorList>
    </citation>
    <scope>NUCLEOTIDE SEQUENCE [LARGE SCALE GENOMIC DNA]</scope>
    <source>
        <strain evidence="4 5">GDSW-R2A3</strain>
    </source>
</reference>
<dbReference type="InterPro" id="IPR018357">
    <property type="entry name" value="Hexapep_transf_CS"/>
</dbReference>
<proteinExistence type="inferred from homology"/>
<dbReference type="CDD" id="cd04647">
    <property type="entry name" value="LbH_MAT_like"/>
    <property type="match status" value="1"/>
</dbReference>
<dbReference type="OrthoDB" id="9782926at2"/>
<dbReference type="Pfam" id="PF14602">
    <property type="entry name" value="Hexapep_2"/>
    <property type="match status" value="2"/>
</dbReference>
<dbReference type="SUPFAM" id="SSF51161">
    <property type="entry name" value="Trimeric LpxA-like enzymes"/>
    <property type="match status" value="1"/>
</dbReference>
<evidence type="ECO:0000313" key="5">
    <source>
        <dbReference type="Proteomes" id="UP000215059"/>
    </source>
</evidence>
<evidence type="ECO:0008006" key="6">
    <source>
        <dbReference type="Google" id="ProtNLM"/>
    </source>
</evidence>
<sequence length="182" mass="20062">MLNVIRRQIKSYKMNKLRARFGKLGENVVFHTDSKFGNPEKITVGSHVYIGPEAYISARGGVTIQDGVIIGPRLSVLTSNHRYDGAEMLPYDGGVYLKPVTIEKNVWIGAHVLLCPGVTVGEGSVVAMGSVVTKDVPPYSIIGGNPAKVIKTRDIEKYKELDANGQLYMKLKQENKVEINYL</sequence>
<gene>
    <name evidence="4" type="ORF">CGZ90_13935</name>
</gene>
<comment type="similarity">
    <text evidence="1">Belongs to the transferase hexapeptide repeat family.</text>
</comment>
<dbReference type="InterPro" id="IPR001451">
    <property type="entry name" value="Hexapep"/>
</dbReference>
<evidence type="ECO:0000256" key="2">
    <source>
        <dbReference type="ARBA" id="ARBA00022679"/>
    </source>
</evidence>
<dbReference type="Proteomes" id="UP000215059">
    <property type="component" value="Unassembled WGS sequence"/>
</dbReference>
<dbReference type="InterPro" id="IPR051159">
    <property type="entry name" value="Hexapeptide_acetyltransf"/>
</dbReference>
<dbReference type="AlphaFoldDB" id="A0A235FAI7"/>
<dbReference type="GO" id="GO:0005829">
    <property type="term" value="C:cytosol"/>
    <property type="evidence" value="ECO:0007669"/>
    <property type="project" value="TreeGrafter"/>
</dbReference>